<evidence type="ECO:0000256" key="2">
    <source>
        <dbReference type="ARBA" id="ARBA00022475"/>
    </source>
</evidence>
<keyword evidence="4 6" id="KW-1133">Transmembrane helix</keyword>
<dbReference type="Proteomes" id="UP000317371">
    <property type="component" value="Unassembled WGS sequence"/>
</dbReference>
<proteinExistence type="predicted"/>
<evidence type="ECO:0000256" key="6">
    <source>
        <dbReference type="SAM" id="Phobius"/>
    </source>
</evidence>
<sequence>MHPLVRALLSAWEWRPEVLIVLITLGTLYVTGWRRLRRQRPGSRLASVPRLAAYLGGLFALAVSLLSPIDRLGGQLFYMHMIQHLLSIMVAAPLLWLGMPFPVALWGLPAHLRRAVARFFVRDSRFRQGLRQATRPAIAWLAFITIYVGWHDANLYNLALERDWVHDLEHITFFGAALLYWWHVVGAGPRIHGRFPAWARIGYLIGTVPPNMLLGVIIAYSDSVIYTYYLSVPRIWGVTALQDQMIGGVIMWIPGSMMFIVAALIVLARALDGDEPQPDSRAGWDDEAHMVAPGLEHRVTQNRWRRLHASRTRTVDAP</sequence>
<keyword evidence="3 6" id="KW-0812">Transmembrane</keyword>
<comment type="subcellular location">
    <subcellularLocation>
        <location evidence="1">Cell membrane</location>
        <topology evidence="1">Multi-pass membrane protein</topology>
    </subcellularLocation>
</comment>
<evidence type="ECO:0000256" key="1">
    <source>
        <dbReference type="ARBA" id="ARBA00004651"/>
    </source>
</evidence>
<keyword evidence="2" id="KW-1003">Cell membrane</keyword>
<accession>A0A540VK65</accession>
<feature type="transmembrane region" description="Helical" evidence="6">
    <location>
        <begin position="249"/>
        <end position="271"/>
    </location>
</feature>
<keyword evidence="5 6" id="KW-0472">Membrane</keyword>
<dbReference type="GO" id="GO:0005886">
    <property type="term" value="C:plasma membrane"/>
    <property type="evidence" value="ECO:0007669"/>
    <property type="project" value="UniProtKB-SubCell"/>
</dbReference>
<evidence type="ECO:0000256" key="5">
    <source>
        <dbReference type="ARBA" id="ARBA00023136"/>
    </source>
</evidence>
<evidence type="ECO:0000313" key="8">
    <source>
        <dbReference type="Proteomes" id="UP000317371"/>
    </source>
</evidence>
<dbReference type="EMBL" id="VIGC01000004">
    <property type="protein sequence ID" value="TQE97157.1"/>
    <property type="molecule type" value="Genomic_DNA"/>
</dbReference>
<reference evidence="7 8" key="1">
    <citation type="submission" date="2019-06" db="EMBL/GenBank/DDBJ databases">
        <title>Genome sequence of Litorilinea aerophila BAA-2444.</title>
        <authorList>
            <person name="Maclea K.S."/>
            <person name="Maurais E.G."/>
            <person name="Iannazzi L.C."/>
        </authorList>
    </citation>
    <scope>NUCLEOTIDE SEQUENCE [LARGE SCALE GENOMIC DNA]</scope>
    <source>
        <strain evidence="7 8">ATCC BAA-2444</strain>
    </source>
</reference>
<dbReference type="InterPro" id="IPR019108">
    <property type="entry name" value="Caa3_assmbl_CtaG-rel"/>
</dbReference>
<organism evidence="7 8">
    <name type="scientific">Litorilinea aerophila</name>
    <dbReference type="NCBI Taxonomy" id="1204385"/>
    <lineage>
        <taxon>Bacteria</taxon>
        <taxon>Bacillati</taxon>
        <taxon>Chloroflexota</taxon>
        <taxon>Caldilineae</taxon>
        <taxon>Caldilineales</taxon>
        <taxon>Caldilineaceae</taxon>
        <taxon>Litorilinea</taxon>
    </lineage>
</organism>
<dbReference type="InParanoid" id="A0A540VK65"/>
<keyword evidence="8" id="KW-1185">Reference proteome</keyword>
<comment type="caution">
    <text evidence="7">The sequence shown here is derived from an EMBL/GenBank/DDBJ whole genome shotgun (WGS) entry which is preliminary data.</text>
</comment>
<evidence type="ECO:0000313" key="7">
    <source>
        <dbReference type="EMBL" id="TQE97157.1"/>
    </source>
</evidence>
<dbReference type="OrthoDB" id="9808789at2"/>
<evidence type="ECO:0000256" key="3">
    <source>
        <dbReference type="ARBA" id="ARBA00022692"/>
    </source>
</evidence>
<feature type="transmembrane region" description="Helical" evidence="6">
    <location>
        <begin position="133"/>
        <end position="150"/>
    </location>
</feature>
<feature type="transmembrane region" description="Helical" evidence="6">
    <location>
        <begin position="170"/>
        <end position="189"/>
    </location>
</feature>
<dbReference type="FunCoup" id="A0A540VK65">
    <property type="interactions" value="29"/>
</dbReference>
<dbReference type="RefSeq" id="WP_141608753.1">
    <property type="nucleotide sequence ID" value="NZ_VIGC02000004.1"/>
</dbReference>
<name>A0A540VK65_9CHLR</name>
<feature type="transmembrane region" description="Helical" evidence="6">
    <location>
        <begin position="81"/>
        <end position="112"/>
    </location>
</feature>
<feature type="transmembrane region" description="Helical" evidence="6">
    <location>
        <begin position="51"/>
        <end position="69"/>
    </location>
</feature>
<feature type="transmembrane region" description="Helical" evidence="6">
    <location>
        <begin position="201"/>
        <end position="229"/>
    </location>
</feature>
<dbReference type="AlphaFoldDB" id="A0A540VK65"/>
<feature type="transmembrane region" description="Helical" evidence="6">
    <location>
        <begin position="12"/>
        <end position="30"/>
    </location>
</feature>
<evidence type="ECO:0000256" key="4">
    <source>
        <dbReference type="ARBA" id="ARBA00022989"/>
    </source>
</evidence>
<gene>
    <name evidence="7" type="ORF">FKZ61_03800</name>
</gene>
<dbReference type="Pfam" id="PF09678">
    <property type="entry name" value="Caa3_CtaG"/>
    <property type="match status" value="1"/>
</dbReference>
<protein>
    <submittedName>
        <fullName evidence="7">Cytochrome c oxidase assembly protein</fullName>
    </submittedName>
</protein>